<feature type="signal peptide" evidence="2">
    <location>
        <begin position="1"/>
        <end position="16"/>
    </location>
</feature>
<protein>
    <submittedName>
        <fullName evidence="3">Uncharacterized protein</fullName>
    </submittedName>
</protein>
<evidence type="ECO:0000313" key="3">
    <source>
        <dbReference type="EMBL" id="KAF2962743.1"/>
    </source>
</evidence>
<name>A0A7C8IJJ1_9PEZI</name>
<keyword evidence="2" id="KW-0732">Signal</keyword>
<evidence type="ECO:0000256" key="1">
    <source>
        <dbReference type="SAM" id="Coils"/>
    </source>
</evidence>
<feature type="coiled-coil region" evidence="1">
    <location>
        <begin position="170"/>
        <end position="239"/>
    </location>
</feature>
<organism evidence="3 4">
    <name type="scientific">Xylaria multiplex</name>
    <dbReference type="NCBI Taxonomy" id="323545"/>
    <lineage>
        <taxon>Eukaryota</taxon>
        <taxon>Fungi</taxon>
        <taxon>Dikarya</taxon>
        <taxon>Ascomycota</taxon>
        <taxon>Pezizomycotina</taxon>
        <taxon>Sordariomycetes</taxon>
        <taxon>Xylariomycetidae</taxon>
        <taxon>Xylariales</taxon>
        <taxon>Xylariaceae</taxon>
        <taxon>Xylaria</taxon>
    </lineage>
</organism>
<dbReference type="Proteomes" id="UP000481858">
    <property type="component" value="Unassembled WGS sequence"/>
</dbReference>
<evidence type="ECO:0000313" key="4">
    <source>
        <dbReference type="Proteomes" id="UP000481858"/>
    </source>
</evidence>
<dbReference type="OrthoDB" id="4438755at2759"/>
<accession>A0A7C8IJJ1</accession>
<keyword evidence="4" id="KW-1185">Reference proteome</keyword>
<evidence type="ECO:0000256" key="2">
    <source>
        <dbReference type="SAM" id="SignalP"/>
    </source>
</evidence>
<dbReference type="InParanoid" id="A0A7C8IJJ1"/>
<reference evidence="3 4" key="1">
    <citation type="submission" date="2019-12" db="EMBL/GenBank/DDBJ databases">
        <title>Draft genome sequence of the ascomycete Xylaria multiplex DSM 110363.</title>
        <authorList>
            <person name="Buettner E."/>
            <person name="Kellner H."/>
        </authorList>
    </citation>
    <scope>NUCLEOTIDE SEQUENCE [LARGE SCALE GENOMIC DNA]</scope>
    <source>
        <strain evidence="3 4">DSM 110363</strain>
    </source>
</reference>
<dbReference type="AlphaFoldDB" id="A0A7C8IJJ1"/>
<dbReference type="SUPFAM" id="SSF57997">
    <property type="entry name" value="Tropomyosin"/>
    <property type="match status" value="1"/>
</dbReference>
<dbReference type="EMBL" id="WUBL01000282">
    <property type="protein sequence ID" value="KAF2962743.1"/>
    <property type="molecule type" value="Genomic_DNA"/>
</dbReference>
<feature type="chain" id="PRO_5028868763" evidence="2">
    <location>
        <begin position="17"/>
        <end position="632"/>
    </location>
</feature>
<keyword evidence="1" id="KW-0175">Coiled coil</keyword>
<proteinExistence type="predicted"/>
<gene>
    <name evidence="3" type="ORF">GQX73_g10828</name>
</gene>
<sequence length="632" mass="72064">MQSALFIATLFAGVMGSPLKAASGSTHRLQARDPVPVGFGQQIQTSNEANYWVVWVEGESACPNIQSLAPLTDNPCDITFSLPGGTEKLKLGDCDGNNMPHSLYLESGSFVRTCSADSDKINCHGDEHDIFKEELDLKRTTYEDLMREKYVLEDVLKQQFSRNQGLQASNAEFQSQIGALEMELQNAQDVNRKVQDDLTEARQQFEEGRQASREAQSHLSFLENKISDLERTLVSNSETLDRQKKTTASALADRDNVQKQLDERTARFKDPHKGHEKLKVEVVDLGEQCKSQLQKQREGQLDLLEKNAQIKSLSRQASDLNNYISSNSHYLKVVREEGNGVEDVLLSYLCETVGQIPDDILEFLQELQTRDLDRIVPPEAVARPFLIHSPREDEQDVRWLRDIRPSPMERMVQLYCRLWASQGSSRYPPEIFELLHLLTEDVRRLSPPGIHCALSYIPRAIRKSAAMKRTSDVWFITTAYRQMLAMCQSAFGVASCEDLEPLLMCSLSGQDPKPDQLLFTALDKAIGAVQVGQVQDVVRATLREMLGQQILFIGSMCLATVREWKYLLVLDLDERKVWRVHKPLIEEPDYTNYPRSTNPRIRSPVAEWPAMTWENPGFRAEIWWRHWPQPEM</sequence>
<comment type="caution">
    <text evidence="3">The sequence shown here is derived from an EMBL/GenBank/DDBJ whole genome shotgun (WGS) entry which is preliminary data.</text>
</comment>